<dbReference type="SUPFAM" id="SSF55174">
    <property type="entry name" value="Alpha-L RNA-binding motif"/>
    <property type="match status" value="1"/>
</dbReference>
<dbReference type="Pfam" id="PF01479">
    <property type="entry name" value="S4"/>
    <property type="match status" value="1"/>
</dbReference>
<sequence length="259" mass="28639">MLPRADLLQDAEYRETLARILDLGEQALKTWQVVCSDFLSPPEMAEVQARLQKLTELQTAASGGYPQAERQRLALARSEVSIEPDGIPLAAIQIQGNFLFDPATHRDFLGALLGSGITRDKVGDVIVLGDSGAQAIVVPEMVEYLRANLTQVRTVPVKVNGIPFEQLKIQPPRTKSITSVEASLRLDAVASAGFSMSRSKMVEEIQRGEVRVNWKPITQASYTVGPQDLIAIRGRGRLQIEEVAETKKGRFRVQMTRYL</sequence>
<evidence type="ECO:0000313" key="4">
    <source>
        <dbReference type="Proteomes" id="UP000830835"/>
    </source>
</evidence>
<dbReference type="SMART" id="SM00363">
    <property type="entry name" value="S4"/>
    <property type="match status" value="1"/>
</dbReference>
<dbReference type="CDD" id="cd00165">
    <property type="entry name" value="S4"/>
    <property type="match status" value="1"/>
</dbReference>
<dbReference type="Gene3D" id="3.10.290.10">
    <property type="entry name" value="RNA-binding S4 domain"/>
    <property type="match status" value="1"/>
</dbReference>
<comment type="caution">
    <text evidence="3">The sequence shown here is derived from an EMBL/GenBank/DDBJ whole genome shotgun (WGS) entry which is preliminary data.</text>
</comment>
<dbReference type="PANTHER" id="PTHR13633">
    <property type="entry name" value="MITOCHONDRIAL TRANSCRIPTION RESCUE FACTOR 1"/>
    <property type="match status" value="1"/>
</dbReference>
<evidence type="ECO:0000256" key="1">
    <source>
        <dbReference type="PROSITE-ProRule" id="PRU00182"/>
    </source>
</evidence>
<dbReference type="InterPro" id="IPR002942">
    <property type="entry name" value="S4_RNA-bd"/>
</dbReference>
<dbReference type="EMBL" id="JAFIRA010000048">
    <property type="protein sequence ID" value="MCJ2544147.1"/>
    <property type="molecule type" value="Genomic_DNA"/>
</dbReference>
<gene>
    <name evidence="3" type="ORF">JX360_14755</name>
</gene>
<accession>A0ABT0CED0</accession>
<dbReference type="InterPro" id="IPR012677">
    <property type="entry name" value="Nucleotide-bd_a/b_plait_sf"/>
</dbReference>
<dbReference type="PANTHER" id="PTHR13633:SF3">
    <property type="entry name" value="MITOCHONDRIAL TRANSCRIPTION RESCUE FACTOR 1"/>
    <property type="match status" value="1"/>
</dbReference>
<name>A0ABT0CED0_THEVL</name>
<dbReference type="NCBIfam" id="TIGR03069">
    <property type="entry name" value="PS_II_S4"/>
    <property type="match status" value="1"/>
</dbReference>
<reference evidence="3" key="1">
    <citation type="submission" date="2021-02" db="EMBL/GenBank/DDBJ databases">
        <title>The CRISPR/cas machinery reduction and long-range gene transfer in the hot spring cyanobacterium Synechococcus.</title>
        <authorList>
            <person name="Dvorak P."/>
            <person name="Jahodarova E."/>
            <person name="Hasler P."/>
            <person name="Poulickova A."/>
        </authorList>
    </citation>
    <scope>NUCLEOTIDE SEQUENCE</scope>
    <source>
        <strain evidence="3">Rupite</strain>
    </source>
</reference>
<dbReference type="PROSITE" id="PS50889">
    <property type="entry name" value="S4"/>
    <property type="match status" value="1"/>
</dbReference>
<dbReference type="InterPro" id="IPR040591">
    <property type="entry name" value="RqcP2_RBD"/>
</dbReference>
<dbReference type="InterPro" id="IPR017506">
    <property type="entry name" value="PSII_S4"/>
</dbReference>
<feature type="domain" description="RNA-binding S4" evidence="2">
    <location>
        <begin position="184"/>
        <end position="241"/>
    </location>
</feature>
<evidence type="ECO:0000259" key="2">
    <source>
        <dbReference type="SMART" id="SM00363"/>
    </source>
</evidence>
<evidence type="ECO:0000313" key="3">
    <source>
        <dbReference type="EMBL" id="MCJ2544147.1"/>
    </source>
</evidence>
<dbReference type="InterPro" id="IPR036986">
    <property type="entry name" value="S4_RNA-bd_sf"/>
</dbReference>
<keyword evidence="4" id="KW-1185">Reference proteome</keyword>
<dbReference type="Gene3D" id="3.30.1370.160">
    <property type="match status" value="1"/>
</dbReference>
<dbReference type="Gene3D" id="3.30.70.330">
    <property type="match status" value="1"/>
</dbReference>
<proteinExistence type="predicted"/>
<keyword evidence="1" id="KW-0694">RNA-binding</keyword>
<protein>
    <submittedName>
        <fullName evidence="3">Photosystem II S4 domain protein</fullName>
    </submittedName>
</protein>
<organism evidence="3 4">
    <name type="scientific">Thermostichus vulcanus str. 'Rupite'</name>
    <dbReference type="NCBI Taxonomy" id="2813851"/>
    <lineage>
        <taxon>Bacteria</taxon>
        <taxon>Bacillati</taxon>
        <taxon>Cyanobacteriota</taxon>
        <taxon>Cyanophyceae</taxon>
        <taxon>Thermostichales</taxon>
        <taxon>Thermostichaceae</taxon>
        <taxon>Thermostichus</taxon>
    </lineage>
</organism>
<dbReference type="RefSeq" id="WP_244352402.1">
    <property type="nucleotide sequence ID" value="NZ_JAFIRA010000048.1"/>
</dbReference>
<dbReference type="Pfam" id="PF17774">
    <property type="entry name" value="YlmH_RBD"/>
    <property type="match status" value="1"/>
</dbReference>
<dbReference type="Proteomes" id="UP000830835">
    <property type="component" value="Unassembled WGS sequence"/>
</dbReference>